<protein>
    <submittedName>
        <fullName evidence="1">Uncharacterized protein</fullName>
    </submittedName>
</protein>
<proteinExistence type="predicted"/>
<comment type="caution">
    <text evidence="1">The sequence shown here is derived from an EMBL/GenBank/DDBJ whole genome shotgun (WGS) entry which is preliminary data.</text>
</comment>
<reference evidence="1" key="1">
    <citation type="submission" date="2023-05" db="EMBL/GenBank/DDBJ databases">
        <title>Nepenthes gracilis genome sequencing.</title>
        <authorList>
            <person name="Fukushima K."/>
        </authorList>
    </citation>
    <scope>NUCLEOTIDE SEQUENCE</scope>
    <source>
        <strain evidence="1">SING2019-196</strain>
    </source>
</reference>
<dbReference type="Proteomes" id="UP001279734">
    <property type="component" value="Unassembled WGS sequence"/>
</dbReference>
<evidence type="ECO:0000313" key="1">
    <source>
        <dbReference type="EMBL" id="GMH10671.1"/>
    </source>
</evidence>
<evidence type="ECO:0000313" key="2">
    <source>
        <dbReference type="Proteomes" id="UP001279734"/>
    </source>
</evidence>
<dbReference type="EMBL" id="BSYO01000010">
    <property type="protein sequence ID" value="GMH10671.1"/>
    <property type="molecule type" value="Genomic_DNA"/>
</dbReference>
<gene>
    <name evidence="1" type="ORF">Nepgr_012512</name>
</gene>
<keyword evidence="2" id="KW-1185">Reference proteome</keyword>
<sequence>MSKHSPNIVDRGDGTMLQVEVTSTPIVFHDPSISIVSSEGELSSQAGSSSQVEATGYDSGAGIDPVCQHLQLPHSGLLSSYSRLGKLRRELIKWGRRWEILVKEFSIHKTGLIIH</sequence>
<organism evidence="1 2">
    <name type="scientific">Nepenthes gracilis</name>
    <name type="common">Slender pitcher plant</name>
    <dbReference type="NCBI Taxonomy" id="150966"/>
    <lineage>
        <taxon>Eukaryota</taxon>
        <taxon>Viridiplantae</taxon>
        <taxon>Streptophyta</taxon>
        <taxon>Embryophyta</taxon>
        <taxon>Tracheophyta</taxon>
        <taxon>Spermatophyta</taxon>
        <taxon>Magnoliopsida</taxon>
        <taxon>eudicotyledons</taxon>
        <taxon>Gunneridae</taxon>
        <taxon>Pentapetalae</taxon>
        <taxon>Caryophyllales</taxon>
        <taxon>Nepenthaceae</taxon>
        <taxon>Nepenthes</taxon>
    </lineage>
</organism>
<dbReference type="AlphaFoldDB" id="A0AAD3SH37"/>
<name>A0AAD3SH37_NEPGR</name>
<accession>A0AAD3SH37</accession>